<evidence type="ECO:0000313" key="2">
    <source>
        <dbReference type="EMBL" id="GES84846.1"/>
    </source>
</evidence>
<dbReference type="EMBL" id="BEXD01004277">
    <property type="protein sequence ID" value="GBC09174.1"/>
    <property type="molecule type" value="Genomic_DNA"/>
</dbReference>
<name>A0A2Z6S1U6_9GLOM</name>
<dbReference type="STRING" id="94130.A0A2Z6S1U6"/>
<evidence type="ECO:0008006" key="4">
    <source>
        <dbReference type="Google" id="ProtNLM"/>
    </source>
</evidence>
<evidence type="ECO:0000313" key="3">
    <source>
        <dbReference type="Proteomes" id="UP000247702"/>
    </source>
</evidence>
<dbReference type="OrthoDB" id="2414322at2759"/>
<dbReference type="Proteomes" id="UP000247702">
    <property type="component" value="Unassembled WGS sequence"/>
</dbReference>
<gene>
    <name evidence="2" type="ORF">RCL2_001194000</name>
    <name evidence="1" type="ORF">RclHR1_08660005</name>
</gene>
<reference evidence="2" key="2">
    <citation type="submission" date="2019-10" db="EMBL/GenBank/DDBJ databases">
        <title>Conservation and host-specific expression of non-tandemly repeated heterogenous ribosome RNA gene in arbuscular mycorrhizal fungi.</title>
        <authorList>
            <person name="Maeda T."/>
            <person name="Kobayashi Y."/>
            <person name="Nakagawa T."/>
            <person name="Ezawa T."/>
            <person name="Yamaguchi K."/>
            <person name="Bino T."/>
            <person name="Nishimoto Y."/>
            <person name="Shigenobu S."/>
            <person name="Kawaguchi M."/>
        </authorList>
    </citation>
    <scope>NUCLEOTIDE SEQUENCE</scope>
    <source>
        <strain evidence="2">HR1</strain>
    </source>
</reference>
<evidence type="ECO:0000313" key="1">
    <source>
        <dbReference type="EMBL" id="GBC09174.1"/>
    </source>
</evidence>
<proteinExistence type="predicted"/>
<reference evidence="1 3" key="1">
    <citation type="submission" date="2017-11" db="EMBL/GenBank/DDBJ databases">
        <title>The genome of Rhizophagus clarus HR1 reveals common genetic basis of auxotrophy among arbuscular mycorrhizal fungi.</title>
        <authorList>
            <person name="Kobayashi Y."/>
        </authorList>
    </citation>
    <scope>NUCLEOTIDE SEQUENCE [LARGE SCALE GENOMIC DNA]</scope>
    <source>
        <strain evidence="1 3">HR1</strain>
    </source>
</reference>
<organism evidence="1 3">
    <name type="scientific">Rhizophagus clarus</name>
    <dbReference type="NCBI Taxonomy" id="94130"/>
    <lineage>
        <taxon>Eukaryota</taxon>
        <taxon>Fungi</taxon>
        <taxon>Fungi incertae sedis</taxon>
        <taxon>Mucoromycota</taxon>
        <taxon>Glomeromycotina</taxon>
        <taxon>Glomeromycetes</taxon>
        <taxon>Glomerales</taxon>
        <taxon>Glomeraceae</taxon>
        <taxon>Rhizophagus</taxon>
    </lineage>
</organism>
<keyword evidence="3" id="KW-1185">Reference proteome</keyword>
<dbReference type="Proteomes" id="UP000615446">
    <property type="component" value="Unassembled WGS sequence"/>
</dbReference>
<accession>A0A2Z6S1U6</accession>
<dbReference type="EMBL" id="BLAL01000086">
    <property type="protein sequence ID" value="GES84846.1"/>
    <property type="molecule type" value="Genomic_DNA"/>
</dbReference>
<dbReference type="AlphaFoldDB" id="A0A2Z6S1U6"/>
<protein>
    <recommendedName>
        <fullName evidence="4">Reverse transcriptase domain-containing protein</fullName>
    </recommendedName>
</protein>
<sequence>MELRWPDDTFCNDKQIILICTVASAFADDTQWIAKSKDEAKKITLIADEFFDINDIKINEEKSEIIVINPEDNNESKRFIEIGESKNKVTAIKGSVPIRILGYSSRRTKVTNT</sequence>
<comment type="caution">
    <text evidence="1">The sequence shown here is derived from an EMBL/GenBank/DDBJ whole genome shotgun (WGS) entry which is preliminary data.</text>
</comment>